<proteinExistence type="predicted"/>
<reference evidence="4 5" key="1">
    <citation type="submission" date="2016-10" db="EMBL/GenBank/DDBJ databases">
        <authorList>
            <person name="de Groot N.N."/>
        </authorList>
    </citation>
    <scope>NUCLEOTIDE SEQUENCE [LARGE SCALE GENOMIC DNA]</scope>
    <source>
        <strain evidence="4 5">S137</strain>
    </source>
</reference>
<dbReference type="EMBL" id="FNJQ01000040">
    <property type="protein sequence ID" value="SDP70601.1"/>
    <property type="molecule type" value="Genomic_DNA"/>
</dbReference>
<evidence type="ECO:0008006" key="6">
    <source>
        <dbReference type="Google" id="ProtNLM"/>
    </source>
</evidence>
<dbReference type="AlphaFoldDB" id="A0A1H0UWY1"/>
<dbReference type="InterPro" id="IPR029000">
    <property type="entry name" value="Cyclophilin-like_dom_sf"/>
</dbReference>
<dbReference type="InterPro" id="IPR041183">
    <property type="entry name" value="Cyclophilin-like"/>
</dbReference>
<dbReference type="Pfam" id="PF18050">
    <property type="entry name" value="Cyclophil_like2"/>
    <property type="match status" value="1"/>
</dbReference>
<evidence type="ECO:0000256" key="1">
    <source>
        <dbReference type="SAM" id="SignalP"/>
    </source>
</evidence>
<dbReference type="Gene3D" id="2.40.100.20">
    <property type="match status" value="1"/>
</dbReference>
<evidence type="ECO:0000313" key="4">
    <source>
        <dbReference type="EMBL" id="SDP70601.1"/>
    </source>
</evidence>
<dbReference type="SUPFAM" id="SSF50891">
    <property type="entry name" value="Cyclophilin-like"/>
    <property type="match status" value="1"/>
</dbReference>
<dbReference type="Gene3D" id="3.10.450.50">
    <property type="match status" value="1"/>
</dbReference>
<name>A0A1H0UWY1_SELRU</name>
<evidence type="ECO:0000313" key="5">
    <source>
        <dbReference type="Proteomes" id="UP000182412"/>
    </source>
</evidence>
<organism evidence="4 5">
    <name type="scientific">Selenomonas ruminantium</name>
    <dbReference type="NCBI Taxonomy" id="971"/>
    <lineage>
        <taxon>Bacteria</taxon>
        <taxon>Bacillati</taxon>
        <taxon>Bacillota</taxon>
        <taxon>Negativicutes</taxon>
        <taxon>Selenomonadales</taxon>
        <taxon>Selenomonadaceae</taxon>
        <taxon>Selenomonas</taxon>
    </lineage>
</organism>
<feature type="signal peptide" evidence="1">
    <location>
        <begin position="1"/>
        <end position="24"/>
    </location>
</feature>
<keyword evidence="1" id="KW-0732">Signal</keyword>
<dbReference type="OrthoDB" id="9801466at2"/>
<dbReference type="InterPro" id="IPR027843">
    <property type="entry name" value="DUF4440"/>
</dbReference>
<dbReference type="InterPro" id="IPR032710">
    <property type="entry name" value="NTF2-like_dom_sf"/>
</dbReference>
<dbReference type="SUPFAM" id="SSF54427">
    <property type="entry name" value="NTF2-like"/>
    <property type="match status" value="1"/>
</dbReference>
<evidence type="ECO:0000259" key="3">
    <source>
        <dbReference type="Pfam" id="PF18050"/>
    </source>
</evidence>
<accession>A0A1H0UWY1</accession>
<feature type="domain" description="DUF4440" evidence="2">
    <location>
        <begin position="187"/>
        <end position="283"/>
    </location>
</feature>
<dbReference type="Proteomes" id="UP000182412">
    <property type="component" value="Unassembled WGS sequence"/>
</dbReference>
<feature type="domain" description="Cyclophilin-like" evidence="3">
    <location>
        <begin position="51"/>
        <end position="160"/>
    </location>
</feature>
<evidence type="ECO:0000259" key="2">
    <source>
        <dbReference type="Pfam" id="PF14534"/>
    </source>
</evidence>
<feature type="chain" id="PRO_5038346098" description="DUF4440 domain-containing protein" evidence="1">
    <location>
        <begin position="25"/>
        <end position="291"/>
    </location>
</feature>
<protein>
    <recommendedName>
        <fullName evidence="6">DUF4440 domain-containing protein</fullName>
    </recommendedName>
</protein>
<sequence length="291" mass="32870">MFTKKKKYGIFLIVSLFILTGCGAMEGKTAGDVEKKTQVLAEGTGRIPIVMTAGNVRVEGVLDDSETSREFLARLPLTISLKRSDDREYYTHIPALSDKGNAIEDYENGDITFYTGGPSLAIFFDKAGFSHQGNLIRMGRITSDLHLFDKLGDSIEMRIERKEPQMEHDVETMKAMYRTMYGYMLYETRNIAGIGEMIDDGFTLTHMTGMVQPKDEYIACIADGRLSYFSQDTEQIDVQLVDETHAILTGQTRVEAEVFGGSRHTWPLQLKFDMEKKNGQWLMMRAVASTY</sequence>
<dbReference type="Pfam" id="PF14534">
    <property type="entry name" value="DUF4440"/>
    <property type="match status" value="1"/>
</dbReference>
<gene>
    <name evidence="4" type="ORF">SAMN05216366_1408</name>
</gene>
<dbReference type="PROSITE" id="PS51257">
    <property type="entry name" value="PROKAR_LIPOPROTEIN"/>
    <property type="match status" value="1"/>
</dbReference>